<reference evidence="1" key="1">
    <citation type="journal article" date="2023" name="Plant J.">
        <title>The genome of the king protea, Protea cynaroides.</title>
        <authorList>
            <person name="Chang J."/>
            <person name="Duong T.A."/>
            <person name="Schoeman C."/>
            <person name="Ma X."/>
            <person name="Roodt D."/>
            <person name="Barker N."/>
            <person name="Li Z."/>
            <person name="Van de Peer Y."/>
            <person name="Mizrachi E."/>
        </authorList>
    </citation>
    <scope>NUCLEOTIDE SEQUENCE</scope>
    <source>
        <tissue evidence="1">Young leaves</tissue>
    </source>
</reference>
<dbReference type="Proteomes" id="UP001141806">
    <property type="component" value="Unassembled WGS sequence"/>
</dbReference>
<gene>
    <name evidence="1" type="ORF">NE237_021106</name>
</gene>
<accession>A0A9Q0H9P3</accession>
<protein>
    <submittedName>
        <fullName evidence="1">Uncharacterized protein</fullName>
    </submittedName>
</protein>
<name>A0A9Q0H9P3_9MAGN</name>
<dbReference type="AlphaFoldDB" id="A0A9Q0H9P3"/>
<evidence type="ECO:0000313" key="2">
    <source>
        <dbReference type="Proteomes" id="UP001141806"/>
    </source>
</evidence>
<comment type="caution">
    <text evidence="1">The sequence shown here is derived from an EMBL/GenBank/DDBJ whole genome shotgun (WGS) entry which is preliminary data.</text>
</comment>
<proteinExistence type="predicted"/>
<evidence type="ECO:0000313" key="1">
    <source>
        <dbReference type="EMBL" id="KAJ4961196.1"/>
    </source>
</evidence>
<keyword evidence="2" id="KW-1185">Reference proteome</keyword>
<sequence length="134" mass="15000">MPQSHDEVVDATLMSDALKINWDVRKLVGSGEGLFPEHRVSYWENLPIATTTSANGHHQVSCSYQLSHALRRRRATEPKPSGSEPEKQWSKKLFYDGVKPKVNLKLRYLPSVFVSEDHIGCCHATAAGDVDNNL</sequence>
<dbReference type="EMBL" id="JAMYWD010000009">
    <property type="protein sequence ID" value="KAJ4961196.1"/>
    <property type="molecule type" value="Genomic_DNA"/>
</dbReference>
<organism evidence="1 2">
    <name type="scientific">Protea cynaroides</name>
    <dbReference type="NCBI Taxonomy" id="273540"/>
    <lineage>
        <taxon>Eukaryota</taxon>
        <taxon>Viridiplantae</taxon>
        <taxon>Streptophyta</taxon>
        <taxon>Embryophyta</taxon>
        <taxon>Tracheophyta</taxon>
        <taxon>Spermatophyta</taxon>
        <taxon>Magnoliopsida</taxon>
        <taxon>Proteales</taxon>
        <taxon>Proteaceae</taxon>
        <taxon>Protea</taxon>
    </lineage>
</organism>